<dbReference type="GO" id="GO:0005576">
    <property type="term" value="C:extracellular region"/>
    <property type="evidence" value="ECO:0007669"/>
    <property type="project" value="UniProtKB-SubCell"/>
</dbReference>
<evidence type="ECO:0000256" key="9">
    <source>
        <dbReference type="ARBA" id="ARBA00023180"/>
    </source>
</evidence>
<dbReference type="PIR" id="JQ1075">
    <property type="entry name" value="JQ1075"/>
</dbReference>
<dbReference type="InterPro" id="IPR033130">
    <property type="entry name" value="RNase_T2_His_AS_2"/>
</dbReference>
<evidence type="ECO:0000256" key="12">
    <source>
        <dbReference type="RuleBase" id="RU004328"/>
    </source>
</evidence>
<protein>
    <submittedName>
        <fullName>S2-allele protein</fullName>
    </submittedName>
</protein>
<comment type="subcellular location">
    <subcellularLocation>
        <location evidence="1">Secreted</location>
        <location evidence="1">Extracellular space</location>
    </subcellularLocation>
</comment>
<keyword evidence="10" id="KW-0456">Lyase</keyword>
<dbReference type="GO" id="GO:0033897">
    <property type="term" value="F:ribonuclease T2 activity"/>
    <property type="evidence" value="ECO:0007669"/>
    <property type="project" value="InterPro"/>
</dbReference>
<dbReference type="PROSITE" id="PS00531">
    <property type="entry name" value="RNASE_T2_2"/>
    <property type="match status" value="1"/>
</dbReference>
<dbReference type="Gene3D" id="3.90.730.10">
    <property type="entry name" value="Ribonuclease T2-like"/>
    <property type="match status" value="1"/>
</dbReference>
<keyword evidence="9" id="KW-0325">Glycoprotein</keyword>
<evidence type="ECO:0000256" key="11">
    <source>
        <dbReference type="PIRSR" id="PIRSR633697-1"/>
    </source>
</evidence>
<keyword evidence="7" id="KW-0378">Hydrolase</keyword>
<evidence type="ECO:0000256" key="5">
    <source>
        <dbReference type="ARBA" id="ARBA00022729"/>
    </source>
</evidence>
<dbReference type="InterPro" id="IPR033697">
    <property type="entry name" value="Ribonuclease_T2_eukaryotic"/>
</dbReference>
<organism>
    <name type="scientific">Petunia hybrida</name>
    <name type="common">Petunia</name>
    <dbReference type="NCBI Taxonomy" id="4102"/>
    <lineage>
        <taxon>Eukaryota</taxon>
        <taxon>Viridiplantae</taxon>
        <taxon>Streptophyta</taxon>
        <taxon>Embryophyta</taxon>
        <taxon>Tracheophyta</taxon>
        <taxon>Spermatophyta</taxon>
        <taxon>Magnoliopsida</taxon>
        <taxon>eudicotyledons</taxon>
        <taxon>Gunneridae</taxon>
        <taxon>Pentapetalae</taxon>
        <taxon>asterids</taxon>
        <taxon>lamiids</taxon>
        <taxon>Solanales</taxon>
        <taxon>Solanaceae</taxon>
        <taxon>Petunioideae</taxon>
        <taxon>Petunia</taxon>
    </lineage>
</organism>
<dbReference type="CDD" id="cd01061">
    <property type="entry name" value="RNase_T2_euk"/>
    <property type="match status" value="1"/>
</dbReference>
<dbReference type="PANTHER" id="PTHR11240">
    <property type="entry name" value="RIBONUCLEASE T2"/>
    <property type="match status" value="1"/>
</dbReference>
<evidence type="ECO:0000256" key="7">
    <source>
        <dbReference type="ARBA" id="ARBA00022801"/>
    </source>
</evidence>
<proteinExistence type="inferred from homology"/>
<feature type="active site" evidence="11">
    <location>
        <position position="107"/>
    </location>
</feature>
<evidence type="ECO:0000256" key="13">
    <source>
        <dbReference type="SAM" id="SignalP"/>
    </source>
</evidence>
<evidence type="ECO:0000256" key="1">
    <source>
        <dbReference type="ARBA" id="ARBA00004239"/>
    </source>
</evidence>
<name>Q9S9B7_PETHY</name>
<dbReference type="GO" id="GO:0003723">
    <property type="term" value="F:RNA binding"/>
    <property type="evidence" value="ECO:0007669"/>
    <property type="project" value="InterPro"/>
</dbReference>
<evidence type="ECO:0000256" key="3">
    <source>
        <dbReference type="ARBA" id="ARBA00022525"/>
    </source>
</evidence>
<dbReference type="InterPro" id="IPR001568">
    <property type="entry name" value="RNase_T2-like"/>
</dbReference>
<keyword evidence="3" id="KW-0964">Secreted</keyword>
<dbReference type="Pfam" id="PF00445">
    <property type="entry name" value="Ribonuclease_T2"/>
    <property type="match status" value="1"/>
</dbReference>
<reference key="1">
    <citation type="journal article" date="1990" name="Plant Cell">
        <title>Sequence variability and developmental expression of S-alleles in self-incompatible and pseudo-self-compatible petunia.</title>
        <authorList>
            <person name="Clark K.R."/>
            <person name="Okuley J.J."/>
            <person name="Collins P.D."/>
            <person name="Sims T.L."/>
        </authorList>
    </citation>
    <scope>NUCLEOTIDE SEQUENCE</scope>
</reference>
<keyword evidence="4" id="KW-0540">Nuclease</keyword>
<evidence type="ECO:0000256" key="8">
    <source>
        <dbReference type="ARBA" id="ARBA00023157"/>
    </source>
</evidence>
<keyword evidence="8" id="KW-1015">Disulfide bond</keyword>
<dbReference type="InterPro" id="IPR036430">
    <property type="entry name" value="RNase_T2-like_sf"/>
</dbReference>
<feature type="chain" id="PRO_5004332619" evidence="13">
    <location>
        <begin position="21"/>
        <end position="219"/>
    </location>
</feature>
<accession>Q9S9B7</accession>
<dbReference type="PROSITE" id="PS00530">
    <property type="entry name" value="RNASE_T2_1"/>
    <property type="match status" value="1"/>
</dbReference>
<comment type="similarity">
    <text evidence="2 12">Belongs to the RNase T2 family.</text>
</comment>
<dbReference type="InterPro" id="IPR018188">
    <property type="entry name" value="RNase_T2_His_AS_1"/>
</dbReference>
<dbReference type="GO" id="GO:0006401">
    <property type="term" value="P:RNA catabolic process"/>
    <property type="evidence" value="ECO:0007669"/>
    <property type="project" value="TreeGrafter"/>
</dbReference>
<dbReference type="AlphaFoldDB" id="Q9S9B7"/>
<evidence type="ECO:0000256" key="2">
    <source>
        <dbReference type="ARBA" id="ARBA00007469"/>
    </source>
</evidence>
<feature type="active site" evidence="11">
    <location>
        <position position="52"/>
    </location>
</feature>
<keyword evidence="5 13" id="KW-0732">Signal</keyword>
<dbReference type="PANTHER" id="PTHR11240:SF81">
    <property type="entry name" value="RIBONUCLEASE S-2"/>
    <property type="match status" value="1"/>
</dbReference>
<evidence type="ECO:0000256" key="6">
    <source>
        <dbReference type="ARBA" id="ARBA00022759"/>
    </source>
</evidence>
<dbReference type="GO" id="GO:0016787">
    <property type="term" value="F:hydrolase activity"/>
    <property type="evidence" value="ECO:0007669"/>
    <property type="project" value="UniProtKB-KW"/>
</dbReference>
<feature type="active site" evidence="11">
    <location>
        <position position="111"/>
    </location>
</feature>
<feature type="signal peptide" evidence="13">
    <location>
        <begin position="1"/>
        <end position="20"/>
    </location>
</feature>
<evidence type="ECO:0000256" key="10">
    <source>
        <dbReference type="ARBA" id="ARBA00023239"/>
    </source>
</evidence>
<keyword evidence="6" id="KW-0255">Endonuclease</keyword>
<evidence type="ECO:0000256" key="4">
    <source>
        <dbReference type="ARBA" id="ARBA00022722"/>
    </source>
</evidence>
<sequence>RLQLLSALFILLFALSPVSANFDYFQLVLTWPASFCYPKNKCQRRSNNFTIHGLWPEKKHFRLEFCPGDKFSRFKEDNIINVLERHWIQMRFDEDYANAKQPLWQHEYNRHGICCKNLYDQKAYFLLAIRLKDKLDLLTTLRTHGITPGTKHTFGEIQKAIKTVTNNKDPDLKCVENIKGVKELNEIGICFNPAADSFHDCRHSYTCDETDSTQTLFRR</sequence>
<dbReference type="SUPFAM" id="SSF55895">
    <property type="entry name" value="Ribonuclease Rh-like"/>
    <property type="match status" value="1"/>
</dbReference>